<dbReference type="EMBL" id="GBXM01083331">
    <property type="protein sequence ID" value="JAH25246.1"/>
    <property type="molecule type" value="Transcribed_RNA"/>
</dbReference>
<organism evidence="2">
    <name type="scientific">Anguilla anguilla</name>
    <name type="common">European freshwater eel</name>
    <name type="synonym">Muraena anguilla</name>
    <dbReference type="NCBI Taxonomy" id="7936"/>
    <lineage>
        <taxon>Eukaryota</taxon>
        <taxon>Metazoa</taxon>
        <taxon>Chordata</taxon>
        <taxon>Craniata</taxon>
        <taxon>Vertebrata</taxon>
        <taxon>Euteleostomi</taxon>
        <taxon>Actinopterygii</taxon>
        <taxon>Neopterygii</taxon>
        <taxon>Teleostei</taxon>
        <taxon>Anguilliformes</taxon>
        <taxon>Anguillidae</taxon>
        <taxon>Anguilla</taxon>
    </lineage>
</organism>
<feature type="chain" id="PRO_5002431490" description="Secreted protein" evidence="1">
    <location>
        <begin position="23"/>
        <end position="84"/>
    </location>
</feature>
<feature type="signal peptide" evidence="1">
    <location>
        <begin position="1"/>
        <end position="22"/>
    </location>
</feature>
<evidence type="ECO:0000313" key="2">
    <source>
        <dbReference type="EMBL" id="JAH25246.1"/>
    </source>
</evidence>
<proteinExistence type="predicted"/>
<evidence type="ECO:0000256" key="1">
    <source>
        <dbReference type="SAM" id="SignalP"/>
    </source>
</evidence>
<name>A0A0E9R7Y9_ANGAN</name>
<sequence>MLNVTASWVHFLLQGSVPWACARLKIFQTLATRLWQQMHPTVMLGSCLKWEKSNTDVNFYSTHWPQQKAIISLAMRAFVLHNTE</sequence>
<accession>A0A0E9R7Y9</accession>
<reference evidence="2" key="2">
    <citation type="journal article" date="2015" name="Fish Shellfish Immunol.">
        <title>Early steps in the European eel (Anguilla anguilla)-Vibrio vulnificus interaction in the gills: Role of the RtxA13 toxin.</title>
        <authorList>
            <person name="Callol A."/>
            <person name="Pajuelo D."/>
            <person name="Ebbesson L."/>
            <person name="Teles M."/>
            <person name="MacKenzie S."/>
            <person name="Amaro C."/>
        </authorList>
    </citation>
    <scope>NUCLEOTIDE SEQUENCE</scope>
</reference>
<reference evidence="2" key="1">
    <citation type="submission" date="2014-11" db="EMBL/GenBank/DDBJ databases">
        <authorList>
            <person name="Amaro Gonzalez C."/>
        </authorList>
    </citation>
    <scope>NUCLEOTIDE SEQUENCE</scope>
</reference>
<keyword evidence="1" id="KW-0732">Signal</keyword>
<protein>
    <recommendedName>
        <fullName evidence="3">Secreted protein</fullName>
    </recommendedName>
</protein>
<evidence type="ECO:0008006" key="3">
    <source>
        <dbReference type="Google" id="ProtNLM"/>
    </source>
</evidence>
<dbReference type="AlphaFoldDB" id="A0A0E9R7Y9"/>